<dbReference type="RefSeq" id="WP_088522473.1">
    <property type="nucleotide sequence ID" value="NZ_FYDG01000024.1"/>
</dbReference>
<dbReference type="EMBL" id="FYDG01000024">
    <property type="protein sequence ID" value="SNB83121.1"/>
    <property type="molecule type" value="Genomic_DNA"/>
</dbReference>
<protein>
    <submittedName>
        <fullName evidence="3">Lysophospholipase L1</fullName>
    </submittedName>
</protein>
<evidence type="ECO:0000256" key="1">
    <source>
        <dbReference type="SAM" id="SignalP"/>
    </source>
</evidence>
<dbReference type="InterPro" id="IPR013830">
    <property type="entry name" value="SGNH_hydro"/>
</dbReference>
<dbReference type="InterPro" id="IPR036514">
    <property type="entry name" value="SGNH_hydro_sf"/>
</dbReference>
<accession>A0A212SC66</accession>
<reference evidence="4" key="1">
    <citation type="submission" date="2017-06" db="EMBL/GenBank/DDBJ databases">
        <authorList>
            <person name="Varghese N."/>
            <person name="Submissions S."/>
        </authorList>
    </citation>
    <scope>NUCLEOTIDE SEQUENCE [LARGE SCALE GENOMIC DNA]</scope>
    <source>
        <strain evidence="4">DSM 137</strain>
    </source>
</reference>
<feature type="domain" description="SGNH hydrolase-type esterase" evidence="2">
    <location>
        <begin position="254"/>
        <end position="392"/>
    </location>
</feature>
<gene>
    <name evidence="3" type="ORF">SAMN06265338_12427</name>
</gene>
<dbReference type="Pfam" id="PF13472">
    <property type="entry name" value="Lipase_GDSL_2"/>
    <property type="match status" value="1"/>
</dbReference>
<dbReference type="GO" id="GO:0016788">
    <property type="term" value="F:hydrolase activity, acting on ester bonds"/>
    <property type="evidence" value="ECO:0007669"/>
    <property type="project" value="UniProtKB-ARBA"/>
</dbReference>
<feature type="signal peptide" evidence="1">
    <location>
        <begin position="1"/>
        <end position="27"/>
    </location>
</feature>
<dbReference type="Gene3D" id="3.40.50.1110">
    <property type="entry name" value="SGNH hydrolase"/>
    <property type="match status" value="1"/>
</dbReference>
<evidence type="ECO:0000313" key="3">
    <source>
        <dbReference type="EMBL" id="SNB83121.1"/>
    </source>
</evidence>
<dbReference type="Proteomes" id="UP000198418">
    <property type="component" value="Unassembled WGS sequence"/>
</dbReference>
<dbReference type="SUPFAM" id="SSF52266">
    <property type="entry name" value="SGNH hydrolase"/>
    <property type="match status" value="1"/>
</dbReference>
<dbReference type="OrthoDB" id="7554287at2"/>
<dbReference type="AlphaFoldDB" id="A0A212SC66"/>
<keyword evidence="4" id="KW-1185">Reference proteome</keyword>
<feature type="chain" id="PRO_5012397438" evidence="1">
    <location>
        <begin position="28"/>
        <end position="405"/>
    </location>
</feature>
<proteinExistence type="predicted"/>
<sequence length="405" mass="41548">MAIMRNLCKALCFALALLLAAQTPSGAGPAVPSAPPGVSSPANAIPGVYNFDPALLPRARAAFARVRSGTGRAIIATLGDSTWAGIGAGATSDHNLQGARQHTVAWITSNILNGRGIPSTPDAVFSNGAVSTTAASWQMYNPAVVVGSGWVISSQTTAGGYLWQNGTTTGTALSVTTTQPANTCDVYYANTNVAQFTLDLDGGAAVTVNVTSSGASLLKASITGTDAVHTLNIKRTGASGNVFIGAIDCYSTATYRAAIWNMGIGGSQTSTWINAASSWSPLTALGTYAPDLTIINLGINDEGYSVAPAVYAANLQTIINTAKLSGDVILIMHHSCSGHETQEPATYAALRQLAANNNVPLVDFRARLGSYTAASGNGQMYDGLHATGLGYADEAAMIADLLSRL</sequence>
<keyword evidence="1" id="KW-0732">Signal</keyword>
<name>A0A212SC66_RHOAC</name>
<organism evidence="3 4">
    <name type="scientific">Rhodoblastus acidophilus</name>
    <name type="common">Rhodopseudomonas acidophila</name>
    <dbReference type="NCBI Taxonomy" id="1074"/>
    <lineage>
        <taxon>Bacteria</taxon>
        <taxon>Pseudomonadati</taxon>
        <taxon>Pseudomonadota</taxon>
        <taxon>Alphaproteobacteria</taxon>
        <taxon>Hyphomicrobiales</taxon>
        <taxon>Rhodoblastaceae</taxon>
        <taxon>Rhodoblastus</taxon>
    </lineage>
</organism>
<evidence type="ECO:0000313" key="4">
    <source>
        <dbReference type="Proteomes" id="UP000198418"/>
    </source>
</evidence>
<evidence type="ECO:0000259" key="2">
    <source>
        <dbReference type="Pfam" id="PF13472"/>
    </source>
</evidence>